<reference evidence="1 2" key="1">
    <citation type="submission" date="2016-06" db="EMBL/GenBank/DDBJ databases">
        <authorList>
            <person name="Kjaerup R.B."/>
            <person name="Dalgaard T.S."/>
            <person name="Juul-Madsen H.R."/>
        </authorList>
    </citation>
    <scope>NUCLEOTIDE SEQUENCE [LARGE SCALE GENOMIC DNA]</scope>
    <source>
        <strain evidence="1 2">E2464</strain>
    </source>
</reference>
<dbReference type="AlphaFoldDB" id="A0A1A2S596"/>
<dbReference type="InterPro" id="IPR023393">
    <property type="entry name" value="START-like_dom_sf"/>
</dbReference>
<dbReference type="Pfam" id="PF10604">
    <property type="entry name" value="Polyketide_cyc2"/>
    <property type="match status" value="1"/>
</dbReference>
<sequence>MSLLQKDETLTASTDVRAAADQVYAVISDVTRIPEWSPETRRAEWLAPNRFRAWNRRRLGRWRTVANVVEAEPGHRFSFVVQAMGGDWTQWTYLIEPGSTAGATRLTEMVRMCVPLPFGAVAFERLFLFVRDRRGDLQKNLVVSVDRIRRIVEAGVDA</sequence>
<dbReference type="Gene3D" id="3.30.530.20">
    <property type="match status" value="1"/>
</dbReference>
<proteinExistence type="predicted"/>
<name>A0A1A2S596_9MYCO</name>
<evidence type="ECO:0000313" key="2">
    <source>
        <dbReference type="Proteomes" id="UP000093861"/>
    </source>
</evidence>
<dbReference type="Proteomes" id="UP000093861">
    <property type="component" value="Unassembled WGS sequence"/>
</dbReference>
<dbReference type="InterPro" id="IPR019587">
    <property type="entry name" value="Polyketide_cyclase/dehydratase"/>
</dbReference>
<dbReference type="RefSeq" id="WP_064952335.1">
    <property type="nucleotide sequence ID" value="NZ_LZJS01000103.1"/>
</dbReference>
<evidence type="ECO:0008006" key="3">
    <source>
        <dbReference type="Google" id="ProtNLM"/>
    </source>
</evidence>
<gene>
    <name evidence="1" type="ORF">A5685_03965</name>
</gene>
<organism evidence="1 2">
    <name type="scientific">Mycobacterium colombiense</name>
    <dbReference type="NCBI Taxonomy" id="339268"/>
    <lineage>
        <taxon>Bacteria</taxon>
        <taxon>Bacillati</taxon>
        <taxon>Actinomycetota</taxon>
        <taxon>Actinomycetes</taxon>
        <taxon>Mycobacteriales</taxon>
        <taxon>Mycobacteriaceae</taxon>
        <taxon>Mycobacterium</taxon>
        <taxon>Mycobacterium avium complex (MAC)</taxon>
    </lineage>
</organism>
<evidence type="ECO:0000313" key="1">
    <source>
        <dbReference type="EMBL" id="OBH59334.1"/>
    </source>
</evidence>
<dbReference type="EMBL" id="LZJS01000103">
    <property type="protein sequence ID" value="OBH59334.1"/>
    <property type="molecule type" value="Genomic_DNA"/>
</dbReference>
<dbReference type="SUPFAM" id="SSF55961">
    <property type="entry name" value="Bet v1-like"/>
    <property type="match status" value="1"/>
</dbReference>
<comment type="caution">
    <text evidence="1">The sequence shown here is derived from an EMBL/GenBank/DDBJ whole genome shotgun (WGS) entry which is preliminary data.</text>
</comment>
<dbReference type="CDD" id="cd07812">
    <property type="entry name" value="SRPBCC"/>
    <property type="match status" value="1"/>
</dbReference>
<accession>A0A1A2S596</accession>
<protein>
    <recommendedName>
        <fullName evidence="3">SRPBCC family protein</fullName>
    </recommendedName>
</protein>